<dbReference type="RefSeq" id="WP_096056870.1">
    <property type="nucleotide sequence ID" value="NZ_CP023344.1"/>
</dbReference>
<dbReference type="AlphaFoldDB" id="A0A290Q9C4"/>
<dbReference type="Proteomes" id="UP000217265">
    <property type="component" value="Chromosome"/>
</dbReference>
<dbReference type="EMBL" id="CP023344">
    <property type="protein sequence ID" value="ATC65239.1"/>
    <property type="molecule type" value="Genomic_DNA"/>
</dbReference>
<accession>A0A290Q9C4</accession>
<organism evidence="1 2">
    <name type="scientific">Nibricoccus aquaticus</name>
    <dbReference type="NCBI Taxonomy" id="2576891"/>
    <lineage>
        <taxon>Bacteria</taxon>
        <taxon>Pseudomonadati</taxon>
        <taxon>Verrucomicrobiota</taxon>
        <taxon>Opitutia</taxon>
        <taxon>Opitutales</taxon>
        <taxon>Opitutaceae</taxon>
        <taxon>Nibricoccus</taxon>
    </lineage>
</organism>
<dbReference type="Gene3D" id="6.10.80.10">
    <property type="entry name" value="Hexameric tyrosine-coordinated heme protein (HTHP)"/>
    <property type="match status" value="1"/>
</dbReference>
<dbReference type="Pfam" id="PF11534">
    <property type="entry name" value="HTHP"/>
    <property type="match status" value="1"/>
</dbReference>
<reference evidence="1 2" key="1">
    <citation type="submission" date="2017-09" db="EMBL/GenBank/DDBJ databases">
        <title>Complete genome sequence of Verrucomicrobial strain HZ-65, isolated from freshwater.</title>
        <authorList>
            <person name="Choi A."/>
        </authorList>
    </citation>
    <scope>NUCLEOTIDE SEQUENCE [LARGE SCALE GENOMIC DNA]</scope>
    <source>
        <strain evidence="1 2">HZ-65</strain>
    </source>
</reference>
<evidence type="ECO:0000313" key="1">
    <source>
        <dbReference type="EMBL" id="ATC65239.1"/>
    </source>
</evidence>
<name>A0A290Q9C4_9BACT</name>
<dbReference type="InterPro" id="IPR021111">
    <property type="entry name" value="Hexamer_Tyr-coord_heme_pr_HTHP"/>
</dbReference>
<proteinExistence type="predicted"/>
<keyword evidence="2" id="KW-1185">Reference proteome</keyword>
<evidence type="ECO:0000313" key="2">
    <source>
        <dbReference type="Proteomes" id="UP000217265"/>
    </source>
</evidence>
<gene>
    <name evidence="1" type="ORF">CMV30_15465</name>
</gene>
<dbReference type="KEGG" id="vbh:CMV30_15465"/>
<protein>
    <submittedName>
        <fullName evidence="1">Uncharacterized protein</fullName>
    </submittedName>
</protein>
<dbReference type="InterPro" id="IPR038125">
    <property type="entry name" value="HTHP_sf"/>
</dbReference>
<sequence length="74" mass="7976">MSHSSSIHSLHADSPEAGLQLARRLAERQLAQNPETPTLVDMAAHLRASSAPHVTELAAQLFATVSAANGHWRR</sequence>